<feature type="compositionally biased region" description="Acidic residues" evidence="1">
    <location>
        <begin position="59"/>
        <end position="68"/>
    </location>
</feature>
<evidence type="ECO:0000313" key="4">
    <source>
        <dbReference type="WBParaSite" id="scf7180000418650.g2698"/>
    </source>
</evidence>
<organism evidence="3 4">
    <name type="scientific">Meloidogyne floridensis</name>
    <dbReference type="NCBI Taxonomy" id="298350"/>
    <lineage>
        <taxon>Eukaryota</taxon>
        <taxon>Metazoa</taxon>
        <taxon>Ecdysozoa</taxon>
        <taxon>Nematoda</taxon>
        <taxon>Chromadorea</taxon>
        <taxon>Rhabditida</taxon>
        <taxon>Tylenchina</taxon>
        <taxon>Tylenchomorpha</taxon>
        <taxon>Tylenchoidea</taxon>
        <taxon>Meloidogynidae</taxon>
        <taxon>Meloidogyninae</taxon>
        <taxon>Meloidogyne</taxon>
    </lineage>
</organism>
<feature type="compositionally biased region" description="Polar residues" evidence="1">
    <location>
        <begin position="224"/>
        <end position="234"/>
    </location>
</feature>
<accession>A0A915NN66</accession>
<sequence length="243" mass="27893">MLLLKNIFVILLLGFISSYVEGMRRCFRGQQNAQHGGHIERSNSLVHPDRTIDGHEDLNQEDIENDEIEPPRGQVDEDWITFELDQGTFDGRRELNRGTEGNNGNAGTQRRDRNLQLSPTRGDAGHGGGRMNRAQLENLQRIQRRLAAAHPPRRDRNANYNFVNAQLTHEQMSSMSEERRQNIISRGFNPRDPEPTQYSPPRPYDDDSVRNSSARPSVYMSHLNSRFYQGSPSHGFNEDNDRI</sequence>
<feature type="region of interest" description="Disordered" evidence="1">
    <location>
        <begin position="185"/>
        <end position="215"/>
    </location>
</feature>
<keyword evidence="2" id="KW-0732">Signal</keyword>
<evidence type="ECO:0000313" key="3">
    <source>
        <dbReference type="Proteomes" id="UP000887560"/>
    </source>
</evidence>
<evidence type="ECO:0000256" key="1">
    <source>
        <dbReference type="SAM" id="MobiDB-lite"/>
    </source>
</evidence>
<keyword evidence="3" id="KW-1185">Reference proteome</keyword>
<feature type="chain" id="PRO_5037066243" evidence="2">
    <location>
        <begin position="23"/>
        <end position="243"/>
    </location>
</feature>
<feature type="signal peptide" evidence="2">
    <location>
        <begin position="1"/>
        <end position="22"/>
    </location>
</feature>
<proteinExistence type="predicted"/>
<name>A0A915NN66_9BILA</name>
<dbReference type="WBParaSite" id="scf7180000418650.g2698">
    <property type="protein sequence ID" value="scf7180000418650.g2698"/>
    <property type="gene ID" value="scf7180000418650.g2698"/>
</dbReference>
<dbReference type="AlphaFoldDB" id="A0A915NN66"/>
<feature type="compositionally biased region" description="Polar residues" evidence="1">
    <location>
        <begin position="99"/>
        <end position="108"/>
    </location>
</feature>
<reference evidence="4" key="1">
    <citation type="submission" date="2022-11" db="UniProtKB">
        <authorList>
            <consortium name="WormBaseParasite"/>
        </authorList>
    </citation>
    <scope>IDENTIFICATION</scope>
</reference>
<dbReference type="Proteomes" id="UP000887560">
    <property type="component" value="Unplaced"/>
</dbReference>
<protein>
    <submittedName>
        <fullName evidence="4">Uncharacterized protein</fullName>
    </submittedName>
</protein>
<evidence type="ECO:0000256" key="2">
    <source>
        <dbReference type="SAM" id="SignalP"/>
    </source>
</evidence>
<feature type="region of interest" description="Disordered" evidence="1">
    <location>
        <begin position="90"/>
        <end position="131"/>
    </location>
</feature>
<feature type="region of interest" description="Disordered" evidence="1">
    <location>
        <begin position="224"/>
        <end position="243"/>
    </location>
</feature>
<feature type="region of interest" description="Disordered" evidence="1">
    <location>
        <begin position="32"/>
        <end position="74"/>
    </location>
</feature>
<feature type="compositionally biased region" description="Basic and acidic residues" evidence="1">
    <location>
        <begin position="37"/>
        <end position="58"/>
    </location>
</feature>